<reference evidence="2 3" key="1">
    <citation type="submission" date="2020-07" db="EMBL/GenBank/DDBJ databases">
        <title>Sequencing the genomes of 1000 actinobacteria strains.</title>
        <authorList>
            <person name="Klenk H.-P."/>
        </authorList>
    </citation>
    <scope>NUCLEOTIDE SEQUENCE [LARGE SCALE GENOMIC DNA]</scope>
    <source>
        <strain evidence="2 3">DSM 18965</strain>
    </source>
</reference>
<evidence type="ECO:0000313" key="3">
    <source>
        <dbReference type="Proteomes" id="UP000516957"/>
    </source>
</evidence>
<feature type="coiled-coil region" evidence="1">
    <location>
        <begin position="346"/>
        <end position="373"/>
    </location>
</feature>
<comment type="caution">
    <text evidence="2">The sequence shown here is derived from an EMBL/GenBank/DDBJ whole genome shotgun (WGS) entry which is preliminary data.</text>
</comment>
<evidence type="ECO:0000256" key="1">
    <source>
        <dbReference type="SAM" id="Coils"/>
    </source>
</evidence>
<gene>
    <name evidence="2" type="ORF">BKA08_001002</name>
</gene>
<sequence length="379" mass="40779">MSKRRFVLHIGLEHAGADGVAAGLVEHRERLAELGVRSPARTPDDSLRAAIEMRRLHKAWGFKRREVEGAWSDLVRRARKQGATAHAAVVVSEELLAGASSDQVALLLDSLSGFEVHVVATLRDPASQLVDAWAGSVRAGGSLSLRRYARRVLDSGRETAEASDFWAAQDVGPVLARWRAELKRADRLHVVVPAPGQDRTEATWRTIAELVGVEAEGLPVREPARAPLGPVGLGVLRHVNRAVDDRAQVRTSRLVLDEQLRTREPGGAPVGLSPELHDELCELADTWGKAVAEGGYDLVGDTAHLHPASPLGLGTRPGAPYAADTSTTEQRLASATDALADLLVETTRLREQTTELEAKVAKLARKKATLKARLAAAIS</sequence>
<evidence type="ECO:0008006" key="4">
    <source>
        <dbReference type="Google" id="ProtNLM"/>
    </source>
</evidence>
<organism evidence="2 3">
    <name type="scientific">Nocardioides marinisabuli</name>
    <dbReference type="NCBI Taxonomy" id="419476"/>
    <lineage>
        <taxon>Bacteria</taxon>
        <taxon>Bacillati</taxon>
        <taxon>Actinomycetota</taxon>
        <taxon>Actinomycetes</taxon>
        <taxon>Propionibacteriales</taxon>
        <taxon>Nocardioidaceae</taxon>
        <taxon>Nocardioides</taxon>
    </lineage>
</organism>
<keyword evidence="1" id="KW-0175">Coiled coil</keyword>
<evidence type="ECO:0000313" key="2">
    <source>
        <dbReference type="EMBL" id="NYD56764.1"/>
    </source>
</evidence>
<proteinExistence type="predicted"/>
<protein>
    <recommendedName>
        <fullName evidence="4">Sulfotransferase family protein</fullName>
    </recommendedName>
</protein>
<dbReference type="EMBL" id="JACCBE010000001">
    <property type="protein sequence ID" value="NYD56764.1"/>
    <property type="molecule type" value="Genomic_DNA"/>
</dbReference>
<dbReference type="RefSeq" id="WP_179614615.1">
    <property type="nucleotide sequence ID" value="NZ_JACCBE010000001.1"/>
</dbReference>
<name>A0A7Y9EZI1_9ACTN</name>
<keyword evidence="3" id="KW-1185">Reference proteome</keyword>
<dbReference type="AlphaFoldDB" id="A0A7Y9EZI1"/>
<dbReference type="Proteomes" id="UP000516957">
    <property type="component" value="Unassembled WGS sequence"/>
</dbReference>
<accession>A0A7Y9EZI1</accession>